<dbReference type="SUPFAM" id="SSF117143">
    <property type="entry name" value="Flagellar hook protein flgE"/>
    <property type="match status" value="1"/>
</dbReference>
<keyword evidence="8" id="KW-0282">Flagellum</keyword>
<dbReference type="InterPro" id="IPR053967">
    <property type="entry name" value="LlgE_F_G-like_D1"/>
</dbReference>
<feature type="domain" description="Flagellar hook protein FlgE/F/G-like D1" evidence="7">
    <location>
        <begin position="87"/>
        <end position="152"/>
    </location>
</feature>
<protein>
    <submittedName>
        <fullName evidence="8">Flagellar hook-basal body complex protein</fullName>
    </submittedName>
</protein>
<evidence type="ECO:0000313" key="9">
    <source>
        <dbReference type="Proteomes" id="UP001595444"/>
    </source>
</evidence>
<evidence type="ECO:0000256" key="3">
    <source>
        <dbReference type="ARBA" id="ARBA00023143"/>
    </source>
</evidence>
<dbReference type="PANTHER" id="PTHR30435">
    <property type="entry name" value="FLAGELLAR PROTEIN"/>
    <property type="match status" value="1"/>
</dbReference>
<evidence type="ECO:0000256" key="1">
    <source>
        <dbReference type="ARBA" id="ARBA00004117"/>
    </source>
</evidence>
<feature type="domain" description="Flagellar basal body rod protein N-terminal" evidence="5">
    <location>
        <begin position="13"/>
        <end position="32"/>
    </location>
</feature>
<dbReference type="Proteomes" id="UP001595444">
    <property type="component" value="Unassembled WGS sequence"/>
</dbReference>
<reference evidence="9" key="1">
    <citation type="journal article" date="2019" name="Int. J. Syst. Evol. Microbiol.">
        <title>The Global Catalogue of Microorganisms (GCM) 10K type strain sequencing project: providing services to taxonomists for standard genome sequencing and annotation.</title>
        <authorList>
            <consortium name="The Broad Institute Genomics Platform"/>
            <consortium name="The Broad Institute Genome Sequencing Center for Infectious Disease"/>
            <person name="Wu L."/>
            <person name="Ma J."/>
        </authorList>
    </citation>
    <scope>NUCLEOTIDE SEQUENCE [LARGE SCALE GENOMIC DNA]</scope>
    <source>
        <strain evidence="9">KCTC 62164</strain>
    </source>
</reference>
<gene>
    <name evidence="8" type="ORF">ACFOKA_04840</name>
</gene>
<dbReference type="PANTHER" id="PTHR30435:SF19">
    <property type="entry name" value="FLAGELLAR BASAL-BODY ROD PROTEIN FLGG"/>
    <property type="match status" value="1"/>
</dbReference>
<evidence type="ECO:0000256" key="4">
    <source>
        <dbReference type="RuleBase" id="RU362116"/>
    </source>
</evidence>
<dbReference type="Pfam" id="PF06429">
    <property type="entry name" value="Flg_bbr_C"/>
    <property type="match status" value="1"/>
</dbReference>
<accession>A0ABV7D245</accession>
<name>A0ABV7D245_9PROT</name>
<evidence type="ECO:0000313" key="8">
    <source>
        <dbReference type="EMBL" id="MFC3051226.1"/>
    </source>
</evidence>
<evidence type="ECO:0000259" key="5">
    <source>
        <dbReference type="Pfam" id="PF00460"/>
    </source>
</evidence>
<keyword evidence="3 4" id="KW-0975">Bacterial flagellum</keyword>
<dbReference type="Pfam" id="PF22692">
    <property type="entry name" value="LlgE_F_G_D1"/>
    <property type="match status" value="1"/>
</dbReference>
<keyword evidence="9" id="KW-1185">Reference proteome</keyword>
<sequence length="248" mass="27527">MDTALYVGLAHKAALKRRMDVVAHNIANMSTTAFNKERVVFRQLLMDAPGAEATVGGKISYVQDYGIIRNLNPGTMIPSSNPLDVFIKGRGYIPVQNKEGETLYTRNGRMMIDNNRNLTLLSGELVLDDSGQPILFDDDDFDVHISDDGTISTNNGDKGKIGLAQFSNEQDMKRRGSSLYETTQAPVAQDNMTDIALRSKAYEGSNVNSIEAMTEMIDVMRAYEKASQTESSYDDLRKDALKRLSQVR</sequence>
<comment type="similarity">
    <text evidence="2 4">Belongs to the flagella basal body rod proteins family.</text>
</comment>
<keyword evidence="8" id="KW-0969">Cilium</keyword>
<evidence type="ECO:0000259" key="7">
    <source>
        <dbReference type="Pfam" id="PF22692"/>
    </source>
</evidence>
<dbReference type="NCBIfam" id="TIGR03506">
    <property type="entry name" value="FlgEFG_subfam"/>
    <property type="match status" value="1"/>
</dbReference>
<comment type="subcellular location">
    <subcellularLocation>
        <location evidence="1 4">Bacterial flagellum basal body</location>
    </subcellularLocation>
</comment>
<keyword evidence="8" id="KW-0966">Cell projection</keyword>
<dbReference type="InterPro" id="IPR010930">
    <property type="entry name" value="Flg_bb/hook_C_dom"/>
</dbReference>
<dbReference type="InterPro" id="IPR001444">
    <property type="entry name" value="Flag_bb_rod_N"/>
</dbReference>
<dbReference type="InterPro" id="IPR037925">
    <property type="entry name" value="FlgE/F/G-like"/>
</dbReference>
<evidence type="ECO:0000256" key="2">
    <source>
        <dbReference type="ARBA" id="ARBA00009677"/>
    </source>
</evidence>
<dbReference type="EMBL" id="JBHRSL010000002">
    <property type="protein sequence ID" value="MFC3051226.1"/>
    <property type="molecule type" value="Genomic_DNA"/>
</dbReference>
<feature type="domain" description="Flagellar basal-body/hook protein C-terminal" evidence="6">
    <location>
        <begin position="200"/>
        <end position="241"/>
    </location>
</feature>
<evidence type="ECO:0000259" key="6">
    <source>
        <dbReference type="Pfam" id="PF06429"/>
    </source>
</evidence>
<dbReference type="InterPro" id="IPR020013">
    <property type="entry name" value="Flagellar_FlgE/F/G"/>
</dbReference>
<proteinExistence type="inferred from homology"/>
<comment type="caution">
    <text evidence="8">The sequence shown here is derived from an EMBL/GenBank/DDBJ whole genome shotgun (WGS) entry which is preliminary data.</text>
</comment>
<dbReference type="RefSeq" id="WP_194211802.1">
    <property type="nucleotide sequence ID" value="NZ_CP061205.1"/>
</dbReference>
<dbReference type="Pfam" id="PF00460">
    <property type="entry name" value="Flg_bb_rod"/>
    <property type="match status" value="1"/>
</dbReference>
<organism evidence="8 9">
    <name type="scientific">Kordiimonas pumila</name>
    <dbReference type="NCBI Taxonomy" id="2161677"/>
    <lineage>
        <taxon>Bacteria</taxon>
        <taxon>Pseudomonadati</taxon>
        <taxon>Pseudomonadota</taxon>
        <taxon>Alphaproteobacteria</taxon>
        <taxon>Kordiimonadales</taxon>
        <taxon>Kordiimonadaceae</taxon>
        <taxon>Kordiimonas</taxon>
    </lineage>
</organism>